<dbReference type="RefSeq" id="WP_393173681.1">
    <property type="nucleotide sequence ID" value="NZ_JBICRM010000034.1"/>
</dbReference>
<gene>
    <name evidence="1" type="ORF">ACFLIM_38860</name>
</gene>
<dbReference type="Proteomes" id="UP001603978">
    <property type="component" value="Unassembled WGS sequence"/>
</dbReference>
<reference evidence="1 2" key="1">
    <citation type="submission" date="2024-10" db="EMBL/GenBank/DDBJ databases">
        <authorList>
            <person name="Topkara A.R."/>
            <person name="Saygin H."/>
        </authorList>
    </citation>
    <scope>NUCLEOTIDE SEQUENCE [LARGE SCALE GENOMIC DNA]</scope>
    <source>
        <strain evidence="1 2">M3C6</strain>
    </source>
</reference>
<keyword evidence="2" id="KW-1185">Reference proteome</keyword>
<organism evidence="1 2">
    <name type="scientific">Nonomuraea marmarensis</name>
    <dbReference type="NCBI Taxonomy" id="3351344"/>
    <lineage>
        <taxon>Bacteria</taxon>
        <taxon>Bacillati</taxon>
        <taxon>Actinomycetota</taxon>
        <taxon>Actinomycetes</taxon>
        <taxon>Streptosporangiales</taxon>
        <taxon>Streptosporangiaceae</taxon>
        <taxon>Nonomuraea</taxon>
    </lineage>
</organism>
<evidence type="ECO:0000313" key="2">
    <source>
        <dbReference type="Proteomes" id="UP001603978"/>
    </source>
</evidence>
<name>A0ABW7AQ18_9ACTN</name>
<comment type="caution">
    <text evidence="1">The sequence shown here is derived from an EMBL/GenBank/DDBJ whole genome shotgun (WGS) entry which is preliminary data.</text>
</comment>
<proteinExistence type="predicted"/>
<protein>
    <submittedName>
        <fullName evidence="1">Uncharacterized protein</fullName>
    </submittedName>
</protein>
<accession>A0ABW7AQ18</accession>
<evidence type="ECO:0000313" key="1">
    <source>
        <dbReference type="EMBL" id="MFG1709169.1"/>
    </source>
</evidence>
<dbReference type="EMBL" id="JBICRM010000034">
    <property type="protein sequence ID" value="MFG1709169.1"/>
    <property type="molecule type" value="Genomic_DNA"/>
</dbReference>
<sequence length="165" mass="18154">MGASTWSEAGHVLADELGADDLLGPSTSEDDRLRMADRLLVALDTRRYNVVKRNTVAAPAAPPPLVISASRPVAVDRLEAGMIVQRHTRQEEGSDHVETELPCCDRRMEFAADPDLEVDLVCQYDRVRYTLRLAEEYDGGFLACFCVEGQVAVAKPRPAKRKATA</sequence>